<feature type="chain" id="PRO_5045410319" evidence="2">
    <location>
        <begin position="23"/>
        <end position="319"/>
    </location>
</feature>
<gene>
    <name evidence="3" type="ORF">J2W49_001091</name>
</gene>
<dbReference type="SUPFAM" id="SSF53850">
    <property type="entry name" value="Periplasmic binding protein-like II"/>
    <property type="match status" value="1"/>
</dbReference>
<dbReference type="EMBL" id="JAVDWU010000002">
    <property type="protein sequence ID" value="MDR7149142.1"/>
    <property type="molecule type" value="Genomic_DNA"/>
</dbReference>
<dbReference type="CDD" id="cd13578">
    <property type="entry name" value="PBP2_Bug27"/>
    <property type="match status" value="1"/>
</dbReference>
<sequence>MKTTRRLLLALATSFLAASAFAQASFPDKPIKLIVPFPPGGGTDIISRVIGDKLSTTLGWKIVIENKAGAGGTLGLDAAARARPDGYTMVMGQTSNMSIAPSLMSGLPYDPVKDFTPVTLVSEVPLAIAVGVDSPIKTFADLVNAAKADPGKLLMASPGNATVAHLTGEYLQKAVGISYKHVPYKGTSQALPDVISGRATFFVASVESVRGPIKAGQLRAIAVTSAKRIADWPTVPTVAESGFPGFAAVTWFGIAVPAGTPDAVVSQMNTEITKVLQAPDVREKLEGGIVTGPAAFAAAIKSDHDKWAGVIKEAGIKGQ</sequence>
<proteinExistence type="inferred from homology"/>
<feature type="signal peptide" evidence="2">
    <location>
        <begin position="1"/>
        <end position="22"/>
    </location>
</feature>
<protein>
    <submittedName>
        <fullName evidence="3">Tripartite-type tricarboxylate transporter receptor subunit TctC</fullName>
    </submittedName>
</protein>
<evidence type="ECO:0000313" key="4">
    <source>
        <dbReference type="Proteomes" id="UP001265700"/>
    </source>
</evidence>
<reference evidence="3 4" key="1">
    <citation type="submission" date="2023-07" db="EMBL/GenBank/DDBJ databases">
        <title>Sorghum-associated microbial communities from plants grown in Nebraska, USA.</title>
        <authorList>
            <person name="Schachtman D."/>
        </authorList>
    </citation>
    <scope>NUCLEOTIDE SEQUENCE [LARGE SCALE GENOMIC DNA]</scope>
    <source>
        <strain evidence="3 4">4249</strain>
    </source>
</reference>
<dbReference type="PANTHER" id="PTHR42928">
    <property type="entry name" value="TRICARBOXYLATE-BINDING PROTEIN"/>
    <property type="match status" value="1"/>
</dbReference>
<evidence type="ECO:0000256" key="1">
    <source>
        <dbReference type="ARBA" id="ARBA00006987"/>
    </source>
</evidence>
<dbReference type="Proteomes" id="UP001265700">
    <property type="component" value="Unassembled WGS sequence"/>
</dbReference>
<evidence type="ECO:0000313" key="3">
    <source>
        <dbReference type="EMBL" id="MDR7149142.1"/>
    </source>
</evidence>
<dbReference type="Pfam" id="PF03401">
    <property type="entry name" value="TctC"/>
    <property type="match status" value="1"/>
</dbReference>
<keyword evidence="4" id="KW-1185">Reference proteome</keyword>
<evidence type="ECO:0000256" key="2">
    <source>
        <dbReference type="SAM" id="SignalP"/>
    </source>
</evidence>
<keyword evidence="2" id="KW-0732">Signal</keyword>
<dbReference type="PANTHER" id="PTHR42928:SF5">
    <property type="entry name" value="BLR1237 PROTEIN"/>
    <property type="match status" value="1"/>
</dbReference>
<comment type="similarity">
    <text evidence="1">Belongs to the UPF0065 (bug) family.</text>
</comment>
<keyword evidence="3" id="KW-0675">Receptor</keyword>
<comment type="caution">
    <text evidence="3">The sequence shown here is derived from an EMBL/GenBank/DDBJ whole genome shotgun (WGS) entry which is preliminary data.</text>
</comment>
<dbReference type="InterPro" id="IPR042100">
    <property type="entry name" value="Bug_dom1"/>
</dbReference>
<dbReference type="PIRSF" id="PIRSF017082">
    <property type="entry name" value="YflP"/>
    <property type="match status" value="1"/>
</dbReference>
<dbReference type="RefSeq" id="WP_310312655.1">
    <property type="nucleotide sequence ID" value="NZ_JAVDWU010000002.1"/>
</dbReference>
<dbReference type="InterPro" id="IPR005064">
    <property type="entry name" value="BUG"/>
</dbReference>
<accession>A0ABU1WIN5</accession>
<name>A0ABU1WIN5_9BURK</name>
<dbReference type="Gene3D" id="3.40.190.10">
    <property type="entry name" value="Periplasmic binding protein-like II"/>
    <property type="match status" value="1"/>
</dbReference>
<organism evidence="3 4">
    <name type="scientific">Hydrogenophaga palleronii</name>
    <dbReference type="NCBI Taxonomy" id="65655"/>
    <lineage>
        <taxon>Bacteria</taxon>
        <taxon>Pseudomonadati</taxon>
        <taxon>Pseudomonadota</taxon>
        <taxon>Betaproteobacteria</taxon>
        <taxon>Burkholderiales</taxon>
        <taxon>Comamonadaceae</taxon>
        <taxon>Hydrogenophaga</taxon>
    </lineage>
</organism>
<dbReference type="Gene3D" id="3.40.190.150">
    <property type="entry name" value="Bordetella uptake gene, domain 1"/>
    <property type="match status" value="1"/>
</dbReference>